<comment type="pathway">
    <text evidence="1">Glycan metabolism; pectin degradation; 2-dehydro-3-deoxy-D-gluconate from pectin: step 1/5.</text>
</comment>
<comment type="caution">
    <text evidence="10">The sequence shown here is derived from an EMBL/GenBank/DDBJ whole genome shotgun (WGS) entry which is preliminary data.</text>
</comment>
<dbReference type="PROSITE" id="PS00503">
    <property type="entry name" value="PECTINESTERASE_2"/>
    <property type="match status" value="1"/>
</dbReference>
<protein>
    <recommendedName>
        <fullName evidence="3">pectinesterase</fullName>
        <ecNumber evidence="3">3.1.1.11</ecNumber>
    </recommendedName>
</protein>
<evidence type="ECO:0000256" key="4">
    <source>
        <dbReference type="ARBA" id="ARBA00022801"/>
    </source>
</evidence>
<dbReference type="InterPro" id="IPR000070">
    <property type="entry name" value="Pectinesterase_cat"/>
</dbReference>
<dbReference type="PANTHER" id="PTHR31321">
    <property type="entry name" value="ACYL-COA THIOESTER HYDROLASE YBHC-RELATED"/>
    <property type="match status" value="1"/>
</dbReference>
<dbReference type="UniPathway" id="UPA00545">
    <property type="reaction ID" value="UER00823"/>
</dbReference>
<feature type="domain" description="Reverse transcriptase" evidence="8">
    <location>
        <begin position="229"/>
        <end position="451"/>
    </location>
</feature>
<feature type="domain" description="Pectinesterase catalytic" evidence="9">
    <location>
        <begin position="713"/>
        <end position="987"/>
    </location>
</feature>
<dbReference type="InterPro" id="IPR000477">
    <property type="entry name" value="RT_dom"/>
</dbReference>
<dbReference type="AlphaFoldDB" id="A0A388K5C4"/>
<accession>A0A388K5C4</accession>
<dbReference type="GO" id="GO:0030599">
    <property type="term" value="F:pectinesterase activity"/>
    <property type="evidence" value="ECO:0007669"/>
    <property type="project" value="UniProtKB-EC"/>
</dbReference>
<dbReference type="Pfam" id="PF01095">
    <property type="entry name" value="Pectinesterase"/>
    <property type="match status" value="1"/>
</dbReference>
<evidence type="ECO:0000313" key="10">
    <source>
        <dbReference type="EMBL" id="GBG65216.1"/>
    </source>
</evidence>
<dbReference type="EMBL" id="BFEA01000059">
    <property type="protein sequence ID" value="GBG65216.1"/>
    <property type="molecule type" value="Genomic_DNA"/>
</dbReference>
<dbReference type="GO" id="GO:0042545">
    <property type="term" value="P:cell wall modification"/>
    <property type="evidence" value="ECO:0007669"/>
    <property type="project" value="InterPro"/>
</dbReference>
<evidence type="ECO:0000259" key="8">
    <source>
        <dbReference type="Pfam" id="PF00078"/>
    </source>
</evidence>
<evidence type="ECO:0000256" key="6">
    <source>
        <dbReference type="ARBA" id="ARBA00047928"/>
    </source>
</evidence>
<evidence type="ECO:0000259" key="9">
    <source>
        <dbReference type="Pfam" id="PF01095"/>
    </source>
</evidence>
<dbReference type="PANTHER" id="PTHR31321:SF57">
    <property type="entry name" value="PECTINESTERASE 53-RELATED"/>
    <property type="match status" value="1"/>
</dbReference>
<evidence type="ECO:0000256" key="1">
    <source>
        <dbReference type="ARBA" id="ARBA00005184"/>
    </source>
</evidence>
<dbReference type="EC" id="3.1.1.11" evidence="3"/>
<dbReference type="GO" id="GO:0045490">
    <property type="term" value="P:pectin catabolic process"/>
    <property type="evidence" value="ECO:0007669"/>
    <property type="project" value="UniProtKB-UniPathway"/>
</dbReference>
<dbReference type="Gramene" id="GBG65216">
    <property type="protein sequence ID" value="GBG65216"/>
    <property type="gene ID" value="CBR_g50007"/>
</dbReference>
<evidence type="ECO:0000256" key="7">
    <source>
        <dbReference type="PROSITE-ProRule" id="PRU10040"/>
    </source>
</evidence>
<dbReference type="STRING" id="69332.A0A388K5C4"/>
<keyword evidence="11" id="KW-1185">Reference proteome</keyword>
<comment type="catalytic activity">
    <reaction evidence="6">
        <text>[(1-&gt;4)-alpha-D-galacturonosyl methyl ester](n) + n H2O = [(1-&gt;4)-alpha-D-galacturonosyl](n) + n methanol + n H(+)</text>
        <dbReference type="Rhea" id="RHEA:22380"/>
        <dbReference type="Rhea" id="RHEA-COMP:14570"/>
        <dbReference type="Rhea" id="RHEA-COMP:14573"/>
        <dbReference type="ChEBI" id="CHEBI:15377"/>
        <dbReference type="ChEBI" id="CHEBI:15378"/>
        <dbReference type="ChEBI" id="CHEBI:17790"/>
        <dbReference type="ChEBI" id="CHEBI:140522"/>
        <dbReference type="ChEBI" id="CHEBI:140523"/>
        <dbReference type="EC" id="3.1.1.11"/>
    </reaction>
</comment>
<keyword evidence="4" id="KW-0378">Hydrolase</keyword>
<evidence type="ECO:0000256" key="3">
    <source>
        <dbReference type="ARBA" id="ARBA00013229"/>
    </source>
</evidence>
<dbReference type="SUPFAM" id="SSF51126">
    <property type="entry name" value="Pectin lyase-like"/>
    <property type="match status" value="1"/>
</dbReference>
<evidence type="ECO:0000256" key="5">
    <source>
        <dbReference type="ARBA" id="ARBA00023085"/>
    </source>
</evidence>
<dbReference type="Pfam" id="PF00078">
    <property type="entry name" value="RVT_1"/>
    <property type="match status" value="1"/>
</dbReference>
<reference evidence="10 11" key="1">
    <citation type="journal article" date="2018" name="Cell">
        <title>The Chara Genome: Secondary Complexity and Implications for Plant Terrestrialization.</title>
        <authorList>
            <person name="Nishiyama T."/>
            <person name="Sakayama H."/>
            <person name="Vries J.D."/>
            <person name="Buschmann H."/>
            <person name="Saint-Marcoux D."/>
            <person name="Ullrich K.K."/>
            <person name="Haas F.B."/>
            <person name="Vanderstraeten L."/>
            <person name="Becker D."/>
            <person name="Lang D."/>
            <person name="Vosolsobe S."/>
            <person name="Rombauts S."/>
            <person name="Wilhelmsson P.K.I."/>
            <person name="Janitza P."/>
            <person name="Kern R."/>
            <person name="Heyl A."/>
            <person name="Rumpler F."/>
            <person name="Villalobos L.I.A.C."/>
            <person name="Clay J.M."/>
            <person name="Skokan R."/>
            <person name="Toyoda A."/>
            <person name="Suzuki Y."/>
            <person name="Kagoshima H."/>
            <person name="Schijlen E."/>
            <person name="Tajeshwar N."/>
            <person name="Catarino B."/>
            <person name="Hetherington A.J."/>
            <person name="Saltykova A."/>
            <person name="Bonnot C."/>
            <person name="Breuninger H."/>
            <person name="Symeonidi A."/>
            <person name="Radhakrishnan G.V."/>
            <person name="Van Nieuwerburgh F."/>
            <person name="Deforce D."/>
            <person name="Chang C."/>
            <person name="Karol K.G."/>
            <person name="Hedrich R."/>
            <person name="Ulvskov P."/>
            <person name="Glockner G."/>
            <person name="Delwiche C.F."/>
            <person name="Petrasek J."/>
            <person name="Van de Peer Y."/>
            <person name="Friml J."/>
            <person name="Beilby M."/>
            <person name="Dolan L."/>
            <person name="Kohara Y."/>
            <person name="Sugano S."/>
            <person name="Fujiyama A."/>
            <person name="Delaux P.-M."/>
            <person name="Quint M."/>
            <person name="TheiBen G."/>
            <person name="Hagemann M."/>
            <person name="Harholt J."/>
            <person name="Dunand C."/>
            <person name="Zachgo S."/>
            <person name="Langdale J."/>
            <person name="Maumus F."/>
            <person name="Straeten D.V.D."/>
            <person name="Gould S.B."/>
            <person name="Rensing S.A."/>
        </authorList>
    </citation>
    <scope>NUCLEOTIDE SEQUENCE [LARGE SCALE GENOMIC DNA]</scope>
    <source>
        <strain evidence="10 11">S276</strain>
    </source>
</reference>
<dbReference type="OrthoDB" id="2019149at2759"/>
<organism evidence="10 11">
    <name type="scientific">Chara braunii</name>
    <name type="common">Braun's stonewort</name>
    <dbReference type="NCBI Taxonomy" id="69332"/>
    <lineage>
        <taxon>Eukaryota</taxon>
        <taxon>Viridiplantae</taxon>
        <taxon>Streptophyta</taxon>
        <taxon>Charophyceae</taxon>
        <taxon>Charales</taxon>
        <taxon>Characeae</taxon>
        <taxon>Chara</taxon>
    </lineage>
</organism>
<evidence type="ECO:0000256" key="2">
    <source>
        <dbReference type="ARBA" id="ARBA00008891"/>
    </source>
</evidence>
<sequence length="1023" mass="113667">MLQKMLTNLRKSELSAIHMEMAEIIANASRVPVNEHDLMRALDELRQRATYVTLPALRETVNRNKISWLIRGDRMNAAFFRQRTRKTSPSLMFSMRHPWDAEQPVAKDTAAILQNVALFYEHLLASQAQHTEQELLHDFADTVWAALGPKLSPPAAQKLDRKIEMEEVHLALTALPPHKVPGQDGLPLLFFTKHQMRLLPELTVVLQSVFEGGVPPVEMVTGIVTFIYKKGDRADVRNWRPITLMPVLYKVLSKILAQRLQPVLPSLIHASQTGFLKDRQILFNIMTVEQIMELVSAGESSTAILLIDLEKAYDRVGWEFLQAAMTVFGFGERFRHAVCALHTGAVSRLTINGKLSPPIHLGRSVRQGCPMAPYLYLIYVAVMHAMIRANPQVPGFPLPSGDFIKTESFADDSVAFLPVQDEAFQELKNTISLFCHVSQARVNWEKSSLFIPPQAVPPQNWGLRVVTPAQHDRLLGHRISFVPDLMTDASTAVETVKKALAPWVRQKGVSLFGRSLVLNNAVFSTIWYQRALRQLDAPAQRAIKTLAGHYLWKEDISSTTFLPKVAWEVVTQPKRSGGLAILDPACQVTALLSRWVPWAILQGPFVPWRQFAEFTLCTAWDWTDLRCLWIAIQNPAYLGKHLPQGIWQDTFVVLRLPGLRGNTAMATVSGGRLLLLLFAFTAVCAIASGGSVHHLRGDEDGGGRRSLQGGTEINVCKSPTCRYSSVQAALDSLPKKRSERWTIRIGDGTYREKVIFKKQYSNLNVIGNTMDPSKVVIIKNDRAGTVGPSGEKLRTIGSATVGISASNILFQGISFVNDAPRPTPGTTDGQAVALRAGGFNLQFYNCRFQGFQDTLYAHKGLHFFKNCYIEGTVDFIFGYGLTQFEDCYINNLPNAFTVTAQSRKARSENNGFLFLRGTVAGSGGALLGRAWGAFSTVWFVQTNLQASIDPKGWDDFRDPARQATVDYAEYGCTGAGADRSRRVTYSRALSAADVQPYLDGSRKWINGGSWVQVPNPLPGVPTS</sequence>
<dbReference type="SUPFAM" id="SSF56672">
    <property type="entry name" value="DNA/RNA polymerases"/>
    <property type="match status" value="1"/>
</dbReference>
<dbReference type="InterPro" id="IPR043502">
    <property type="entry name" value="DNA/RNA_pol_sf"/>
</dbReference>
<dbReference type="CDD" id="cd01650">
    <property type="entry name" value="RT_nLTR_like"/>
    <property type="match status" value="1"/>
</dbReference>
<dbReference type="InterPro" id="IPR012334">
    <property type="entry name" value="Pectin_lyas_fold"/>
</dbReference>
<proteinExistence type="inferred from homology"/>
<evidence type="ECO:0000313" key="11">
    <source>
        <dbReference type="Proteomes" id="UP000265515"/>
    </source>
</evidence>
<feature type="active site" evidence="7">
    <location>
        <position position="874"/>
    </location>
</feature>
<dbReference type="Proteomes" id="UP000265515">
    <property type="component" value="Unassembled WGS sequence"/>
</dbReference>
<name>A0A388K5C4_CHABU</name>
<keyword evidence="5" id="KW-0063">Aspartyl esterase</keyword>
<gene>
    <name evidence="10" type="ORF">CBR_g50007</name>
</gene>
<dbReference type="InterPro" id="IPR011050">
    <property type="entry name" value="Pectin_lyase_fold/virulence"/>
</dbReference>
<dbReference type="InterPro" id="IPR033131">
    <property type="entry name" value="Pectinesterase_Asp_AS"/>
</dbReference>
<comment type="similarity">
    <text evidence="2">Belongs to the pectinesterase family.</text>
</comment>
<dbReference type="Gene3D" id="2.160.20.10">
    <property type="entry name" value="Single-stranded right-handed beta-helix, Pectin lyase-like"/>
    <property type="match status" value="1"/>
</dbReference>